<accession>A0A9P0HH60</accession>
<name>A0A9P0HH60_NEZVI</name>
<keyword evidence="2" id="KW-1185">Reference proteome</keyword>
<dbReference type="AlphaFoldDB" id="A0A9P0HH60"/>
<sequence>MDYQECMDARNSSYINCLNNDEDIAWLHGLGNMFYLLSRNETTFKNVEDVPPFFRQRFPGNVMESGNTQVKPWTFRSWSASAKIDEGPRCNIRLQVVFDQPLHDSRRHLTVLIATGTKTSPLKVKAPSIRRTPTRVGCNTDPRIVSRLFRSYIK</sequence>
<reference evidence="1" key="1">
    <citation type="submission" date="2022-01" db="EMBL/GenBank/DDBJ databases">
        <authorList>
            <person name="King R."/>
        </authorList>
    </citation>
    <scope>NUCLEOTIDE SEQUENCE</scope>
</reference>
<organism evidence="1 2">
    <name type="scientific">Nezara viridula</name>
    <name type="common">Southern green stink bug</name>
    <name type="synonym">Cimex viridulus</name>
    <dbReference type="NCBI Taxonomy" id="85310"/>
    <lineage>
        <taxon>Eukaryota</taxon>
        <taxon>Metazoa</taxon>
        <taxon>Ecdysozoa</taxon>
        <taxon>Arthropoda</taxon>
        <taxon>Hexapoda</taxon>
        <taxon>Insecta</taxon>
        <taxon>Pterygota</taxon>
        <taxon>Neoptera</taxon>
        <taxon>Paraneoptera</taxon>
        <taxon>Hemiptera</taxon>
        <taxon>Heteroptera</taxon>
        <taxon>Panheteroptera</taxon>
        <taxon>Pentatomomorpha</taxon>
        <taxon>Pentatomoidea</taxon>
        <taxon>Pentatomidae</taxon>
        <taxon>Pentatominae</taxon>
        <taxon>Nezara</taxon>
    </lineage>
</organism>
<protein>
    <submittedName>
        <fullName evidence="1">Uncharacterized protein</fullName>
    </submittedName>
</protein>
<dbReference type="EMBL" id="OV725081">
    <property type="protein sequence ID" value="CAH1401956.1"/>
    <property type="molecule type" value="Genomic_DNA"/>
</dbReference>
<evidence type="ECO:0000313" key="1">
    <source>
        <dbReference type="EMBL" id="CAH1401956.1"/>
    </source>
</evidence>
<evidence type="ECO:0000313" key="2">
    <source>
        <dbReference type="Proteomes" id="UP001152798"/>
    </source>
</evidence>
<gene>
    <name evidence="1" type="ORF">NEZAVI_LOCUS10886</name>
</gene>
<dbReference type="Proteomes" id="UP001152798">
    <property type="component" value="Chromosome 5"/>
</dbReference>
<proteinExistence type="predicted"/>